<dbReference type="Gene3D" id="2.60.40.1240">
    <property type="match status" value="1"/>
</dbReference>
<dbReference type="InterPro" id="IPR029050">
    <property type="entry name" value="Immunoprotect_excell_Ig-like"/>
</dbReference>
<comment type="caution">
    <text evidence="2">The sequence shown here is derived from an EMBL/GenBank/DDBJ whole genome shotgun (WGS) entry which is preliminary data.</text>
</comment>
<dbReference type="EMBL" id="BARW01006625">
    <property type="protein sequence ID" value="GAI78544.1"/>
    <property type="molecule type" value="Genomic_DNA"/>
</dbReference>
<organism evidence="2">
    <name type="scientific">marine sediment metagenome</name>
    <dbReference type="NCBI Taxonomy" id="412755"/>
    <lineage>
        <taxon>unclassified sequences</taxon>
        <taxon>metagenomes</taxon>
        <taxon>ecological metagenomes</taxon>
    </lineage>
</organism>
<keyword evidence="1" id="KW-0732">Signal</keyword>
<proteinExistence type="predicted"/>
<name>X1TEV4_9ZZZZ</name>
<dbReference type="AlphaFoldDB" id="X1TEV4"/>
<accession>X1TEV4</accession>
<sequence>MIAKIGDTIPNCAGKQNLTVTLLWWKEGEISVDGPYIDGYYTFTAKPGMKFIILAYEFCNNGIEEQTTPYLNVGEVVTAPRGYYYEIFTPPSGIHSEEYKPRKATAEEIDTLIGNSGGYEDLLPEESVKGCVVFEIPEDAMPVEADIIELQPYLVKF</sequence>
<protein>
    <submittedName>
        <fullName evidence="2">Uncharacterized protein</fullName>
    </submittedName>
</protein>
<reference evidence="2" key="1">
    <citation type="journal article" date="2014" name="Front. Microbiol.">
        <title>High frequency of phylogenetically diverse reductive dehalogenase-homologous genes in deep subseafloor sedimentary metagenomes.</title>
        <authorList>
            <person name="Kawai M."/>
            <person name="Futagami T."/>
            <person name="Toyoda A."/>
            <person name="Takaki Y."/>
            <person name="Nishi S."/>
            <person name="Hori S."/>
            <person name="Arai W."/>
            <person name="Tsubouchi T."/>
            <person name="Morono Y."/>
            <person name="Uchiyama I."/>
            <person name="Ito T."/>
            <person name="Fujiyama A."/>
            <person name="Inagaki F."/>
            <person name="Takami H."/>
        </authorList>
    </citation>
    <scope>NUCLEOTIDE SEQUENCE</scope>
    <source>
        <strain evidence="2">Expedition CK06-06</strain>
    </source>
</reference>
<evidence type="ECO:0000313" key="2">
    <source>
        <dbReference type="EMBL" id="GAI78544.1"/>
    </source>
</evidence>
<evidence type="ECO:0000256" key="1">
    <source>
        <dbReference type="ARBA" id="ARBA00022729"/>
    </source>
</evidence>
<gene>
    <name evidence="2" type="ORF">S12H4_13922</name>
</gene>